<reference evidence="4" key="1">
    <citation type="journal article" date="2017" name="bioRxiv">
        <title>Conservation of a gene cluster reveals novel cercosporin biosynthetic mechanisms and extends production to the genus Colletotrichum.</title>
        <authorList>
            <person name="de Jonge R."/>
            <person name="Ebert M.K."/>
            <person name="Huitt-Roehl C.R."/>
            <person name="Pal P."/>
            <person name="Suttle J.C."/>
            <person name="Spanner R.E."/>
            <person name="Neubauer J.D."/>
            <person name="Jurick W.M.II."/>
            <person name="Stott K.A."/>
            <person name="Secor G.A."/>
            <person name="Thomma B.P.H.J."/>
            <person name="Van de Peer Y."/>
            <person name="Townsend C.A."/>
            <person name="Bolton M.D."/>
        </authorList>
    </citation>
    <scope>NUCLEOTIDE SEQUENCE [LARGE SCALE GENOMIC DNA]</scope>
    <source>
        <strain evidence="4">CBS538.71</strain>
    </source>
</reference>
<dbReference type="PANTHER" id="PTHR35186:SF4">
    <property type="entry name" value="PRION-INHIBITION AND PROPAGATION HELO DOMAIN-CONTAINING PROTEIN"/>
    <property type="match status" value="1"/>
</dbReference>
<gene>
    <name evidence="3" type="ORF">CBER1_09818</name>
</gene>
<dbReference type="Pfam" id="PF24476">
    <property type="entry name" value="DUF7580"/>
    <property type="match status" value="1"/>
</dbReference>
<feature type="domain" description="DUF7580" evidence="2">
    <location>
        <begin position="93"/>
        <end position="253"/>
    </location>
</feature>
<feature type="region of interest" description="Disordered" evidence="1">
    <location>
        <begin position="13"/>
        <end position="34"/>
    </location>
</feature>
<dbReference type="AlphaFoldDB" id="A0A2S6BX74"/>
<sequence>MVENIELPRADPTTSCDVRAYDRPATPPHTPSRSLRPVDAVIAAGTVSTQELCAVLKTNITSSDGLITLQGDQKWRHRVGLNNRFGLSSSAAIVSLREALIQGLDRKVRLALAVKLASAVLQVQTTSWMSQTWSSAEIYLLQSGRSQTRAGHAFVSVAFSEQGSKKASKAPIRPGAFPIETRNASIFALGITLIELWYGKTLASLRPKSDGTAMSTGEILVAAKSVSNEIHRDAGDCYGDAVRRCIHCDFDPRYTGLEHPEMIDAVMTSTKLLETCEHYPFSIPSPDESQ</sequence>
<evidence type="ECO:0000259" key="2">
    <source>
        <dbReference type="Pfam" id="PF24476"/>
    </source>
</evidence>
<dbReference type="PANTHER" id="PTHR35186">
    <property type="entry name" value="ANK_REP_REGION DOMAIN-CONTAINING PROTEIN"/>
    <property type="match status" value="1"/>
</dbReference>
<protein>
    <recommendedName>
        <fullName evidence="2">DUF7580 domain-containing protein</fullName>
    </recommendedName>
</protein>
<evidence type="ECO:0000256" key="1">
    <source>
        <dbReference type="SAM" id="MobiDB-lite"/>
    </source>
</evidence>
<evidence type="ECO:0000313" key="4">
    <source>
        <dbReference type="Proteomes" id="UP000237631"/>
    </source>
</evidence>
<dbReference type="EMBL" id="PNEN01001724">
    <property type="protein sequence ID" value="PPJ52051.1"/>
    <property type="molecule type" value="Genomic_DNA"/>
</dbReference>
<keyword evidence="4" id="KW-1185">Reference proteome</keyword>
<comment type="caution">
    <text evidence="3">The sequence shown here is derived from an EMBL/GenBank/DDBJ whole genome shotgun (WGS) entry which is preliminary data.</text>
</comment>
<dbReference type="Proteomes" id="UP000237631">
    <property type="component" value="Unassembled WGS sequence"/>
</dbReference>
<evidence type="ECO:0000313" key="3">
    <source>
        <dbReference type="EMBL" id="PPJ52051.1"/>
    </source>
</evidence>
<proteinExistence type="predicted"/>
<dbReference type="OrthoDB" id="3565018at2759"/>
<organism evidence="3 4">
    <name type="scientific">Cercospora berteroae</name>
    <dbReference type="NCBI Taxonomy" id="357750"/>
    <lineage>
        <taxon>Eukaryota</taxon>
        <taxon>Fungi</taxon>
        <taxon>Dikarya</taxon>
        <taxon>Ascomycota</taxon>
        <taxon>Pezizomycotina</taxon>
        <taxon>Dothideomycetes</taxon>
        <taxon>Dothideomycetidae</taxon>
        <taxon>Mycosphaerellales</taxon>
        <taxon>Mycosphaerellaceae</taxon>
        <taxon>Cercospora</taxon>
    </lineage>
</organism>
<dbReference type="InterPro" id="IPR056002">
    <property type="entry name" value="DUF7580"/>
</dbReference>
<name>A0A2S6BX74_9PEZI</name>
<dbReference type="STRING" id="357750.A0A2S6BX74"/>
<accession>A0A2S6BX74</accession>